<reference evidence="1 2" key="1">
    <citation type="submission" date="2017-11" db="EMBL/GenBank/DDBJ databases">
        <title>Genome-resolved metagenomics identifies genetic mobility, metabolic interactions, and unexpected diversity in perchlorate-reducing communities.</title>
        <authorList>
            <person name="Barnum T.P."/>
            <person name="Figueroa I.A."/>
            <person name="Carlstrom C.I."/>
            <person name="Lucas L.N."/>
            <person name="Engelbrektson A.L."/>
            <person name="Coates J.D."/>
        </authorList>
    </citation>
    <scope>NUCLEOTIDE SEQUENCE [LARGE SCALE GENOMIC DNA]</scope>
    <source>
        <strain evidence="1">BM706</strain>
    </source>
</reference>
<dbReference type="Proteomes" id="UP000234857">
    <property type="component" value="Unassembled WGS sequence"/>
</dbReference>
<dbReference type="AlphaFoldDB" id="A0A2N5ZJQ6"/>
<name>A0A2N5ZJQ6_MUIH1</name>
<proteinExistence type="predicted"/>
<organism evidence="1 2">
    <name type="scientific">Muiribacterium halophilum</name>
    <dbReference type="NCBI Taxonomy" id="2053465"/>
    <lineage>
        <taxon>Bacteria</taxon>
        <taxon>Candidatus Muiribacteriota</taxon>
        <taxon>Candidatus Muiribacteriia</taxon>
        <taxon>Candidatus Muiribacteriales</taxon>
        <taxon>Candidatus Muiribacteriaceae</taxon>
        <taxon>Candidatus Muiribacterium</taxon>
    </lineage>
</organism>
<gene>
    <name evidence="1" type="ORF">C0601_03405</name>
</gene>
<dbReference type="EMBL" id="PKTG01000046">
    <property type="protein sequence ID" value="PLX18909.1"/>
    <property type="molecule type" value="Genomic_DNA"/>
</dbReference>
<protein>
    <submittedName>
        <fullName evidence="1">Uncharacterized protein</fullName>
    </submittedName>
</protein>
<evidence type="ECO:0000313" key="2">
    <source>
        <dbReference type="Proteomes" id="UP000234857"/>
    </source>
</evidence>
<comment type="caution">
    <text evidence="1">The sequence shown here is derived from an EMBL/GenBank/DDBJ whole genome shotgun (WGS) entry which is preliminary data.</text>
</comment>
<evidence type="ECO:0000313" key="1">
    <source>
        <dbReference type="EMBL" id="PLX18909.1"/>
    </source>
</evidence>
<sequence length="774" mass="89926">MKKITLLFIIALLLITVHSASFDEFSMEQINIIEQELKGINSNSKTIVNLNEIINEIREDGTRESLDLIPEIISQINDLDEKDAPISSLDNLYNAGQNLQLILMNYSNTSYTPNTRSRGKISDKISDVFDELKWENIKGKIHEEILNLDVDWDVKLFSLDITDGIGLAAKYKWGLEPSYKDGYFTRIDSYRLEGDIKVGDMIKDAVGGVFPFYMNLKSDNEIIFARHFKEQMKAASAIPYNPLKLPIRAKIAKEMEPGTFVSMPAKLNMVVGASAGYSNVVSVNGNGYYLLSGEFRINFLKVDKDRIRVKLIGMRRKGHGASGTVTYGFNLFGIKILDKQVNHILGTQLFRIAKNKIKGENFSVDYVFNLADEEACEAYNKFLNANLKFKVLPTTNPIEVDEDLTDSFYSNLVMAENLAQEDTNKKRENKRVQRVFKASNFFEQDNFNIKIGIKVLSFGWGKNYVENRLAFYDEQNRVERFYMPVFNVYNNQNFLFDLFKEKENKNTYLLLNTDEQWNVEKMDTLAFTWNKRDKICYKYEFKNLKEELDRMLGDISESSGIADMKVPRKKVRALTWWMNLVFSRETANNVLTRSFNVDEIWDALYPVFIDYGDEIAFHNNAGHDNDDNIHWYHSGSKYSPSKRRLYLLFKKNNWDYGKFLSVNKFVEKFTDVLRESDYTEKTQKFFKLVKRSFYRDYIVRFIFEYAKVKGTDVDYLLNFSARASGMDNFQTSSGDLKISQELYRAINRIIAQITDSSYDMFDAIQYNQLKGDEE</sequence>
<accession>A0A2N5ZJQ6</accession>